<evidence type="ECO:0000256" key="1">
    <source>
        <dbReference type="SAM" id="MobiDB-lite"/>
    </source>
</evidence>
<dbReference type="AlphaFoldDB" id="M0QR88"/>
<name>M0QR88_9ACTN</name>
<dbReference type="STRING" id="1223545.GS4_41_00530"/>
<organism evidence="2 3">
    <name type="scientific">Gordonia soli NBRC 108243</name>
    <dbReference type="NCBI Taxonomy" id="1223545"/>
    <lineage>
        <taxon>Bacteria</taxon>
        <taxon>Bacillati</taxon>
        <taxon>Actinomycetota</taxon>
        <taxon>Actinomycetes</taxon>
        <taxon>Mycobacteriales</taxon>
        <taxon>Gordoniaceae</taxon>
        <taxon>Gordonia</taxon>
    </lineage>
</organism>
<dbReference type="RefSeq" id="WP_007625158.1">
    <property type="nucleotide sequence ID" value="NZ_BANX01000041.1"/>
</dbReference>
<protein>
    <submittedName>
        <fullName evidence="2">Uncharacterized protein</fullName>
    </submittedName>
</protein>
<gene>
    <name evidence="2" type="ORF">GS4_41_00530</name>
</gene>
<accession>M0QR88</accession>
<sequence length="87" mass="8993">MADDDQGFDDIELARSAVAAASGLEPVPATIQLATAQVHATLAVAKAVQALAAQSAPMVIDQSAPKVTSHLHTPASNQKESLRYGTR</sequence>
<dbReference type="EMBL" id="BANX01000041">
    <property type="protein sequence ID" value="GAC70806.1"/>
    <property type="molecule type" value="Genomic_DNA"/>
</dbReference>
<feature type="region of interest" description="Disordered" evidence="1">
    <location>
        <begin position="66"/>
        <end position="87"/>
    </location>
</feature>
<evidence type="ECO:0000313" key="3">
    <source>
        <dbReference type="Proteomes" id="UP000011666"/>
    </source>
</evidence>
<dbReference type="Proteomes" id="UP000011666">
    <property type="component" value="Unassembled WGS sequence"/>
</dbReference>
<comment type="caution">
    <text evidence="2">The sequence shown here is derived from an EMBL/GenBank/DDBJ whole genome shotgun (WGS) entry which is preliminary data.</text>
</comment>
<reference evidence="2 3" key="1">
    <citation type="submission" date="2013-01" db="EMBL/GenBank/DDBJ databases">
        <title>Whole genome shotgun sequence of Gordonia soli NBRC 108243.</title>
        <authorList>
            <person name="Isaki-Nakamura S."/>
            <person name="Hosoyama A."/>
            <person name="Tsuchikane K."/>
            <person name="Ando Y."/>
            <person name="Baba S."/>
            <person name="Ohji S."/>
            <person name="Hamada M."/>
            <person name="Tamura T."/>
            <person name="Yamazoe A."/>
            <person name="Yamazaki S."/>
            <person name="Fujita N."/>
        </authorList>
    </citation>
    <scope>NUCLEOTIDE SEQUENCE [LARGE SCALE GENOMIC DNA]</scope>
    <source>
        <strain evidence="2 3">NBRC 108243</strain>
    </source>
</reference>
<feature type="compositionally biased region" description="Polar residues" evidence="1">
    <location>
        <begin position="70"/>
        <end position="79"/>
    </location>
</feature>
<keyword evidence="3" id="KW-1185">Reference proteome</keyword>
<proteinExistence type="predicted"/>
<evidence type="ECO:0000313" key="2">
    <source>
        <dbReference type="EMBL" id="GAC70806.1"/>
    </source>
</evidence>